<feature type="chain" id="PRO_5034198580" evidence="2">
    <location>
        <begin position="25"/>
        <end position="114"/>
    </location>
</feature>
<dbReference type="AlphaFoldDB" id="A0A8C1UZI9"/>
<dbReference type="Proteomes" id="UP000694700">
    <property type="component" value="Unplaced"/>
</dbReference>
<dbReference type="GO" id="GO:0008009">
    <property type="term" value="F:chemokine activity"/>
    <property type="evidence" value="ECO:0007669"/>
    <property type="project" value="InterPro"/>
</dbReference>
<dbReference type="InterPro" id="IPR036048">
    <property type="entry name" value="Interleukin_8-like_sf"/>
</dbReference>
<sequence length="114" mass="13058">MRILMSLLLLVLFCSLQLTSTPHALESSSSCCVQFYKNKIPLNLVVCFVVFFGPRFRTAAGREFCLDPDNGCHWVQKKKSTPYLKGPYWYPKGTQQPMRIAAPWTQTSNCKSKY</sequence>
<dbReference type="SUPFAM" id="SSF54117">
    <property type="entry name" value="Interleukin 8-like chemokines"/>
    <property type="match status" value="1"/>
</dbReference>
<organism evidence="4 5">
    <name type="scientific">Cyprinus carpio</name>
    <name type="common">Common carp</name>
    <dbReference type="NCBI Taxonomy" id="7962"/>
    <lineage>
        <taxon>Eukaryota</taxon>
        <taxon>Metazoa</taxon>
        <taxon>Chordata</taxon>
        <taxon>Craniata</taxon>
        <taxon>Vertebrata</taxon>
        <taxon>Euteleostomi</taxon>
        <taxon>Actinopterygii</taxon>
        <taxon>Neopterygii</taxon>
        <taxon>Teleostei</taxon>
        <taxon>Ostariophysi</taxon>
        <taxon>Cypriniformes</taxon>
        <taxon>Cyprinidae</taxon>
        <taxon>Cyprininae</taxon>
        <taxon>Cyprinus</taxon>
    </lineage>
</organism>
<feature type="domain" description="Chemokine interleukin-8-like" evidence="3">
    <location>
        <begin position="28"/>
        <end position="82"/>
    </location>
</feature>
<dbReference type="GO" id="GO:0005615">
    <property type="term" value="C:extracellular space"/>
    <property type="evidence" value="ECO:0007669"/>
    <property type="project" value="UniProtKB-KW"/>
</dbReference>
<dbReference type="SMART" id="SM00199">
    <property type="entry name" value="SCY"/>
    <property type="match status" value="1"/>
</dbReference>
<dbReference type="Gene3D" id="2.40.50.40">
    <property type="match status" value="1"/>
</dbReference>
<evidence type="ECO:0000256" key="2">
    <source>
        <dbReference type="SAM" id="SignalP"/>
    </source>
</evidence>
<evidence type="ECO:0000256" key="1">
    <source>
        <dbReference type="ARBA" id="ARBA00022514"/>
    </source>
</evidence>
<accession>A0A8C1UZI9</accession>
<evidence type="ECO:0000313" key="4">
    <source>
        <dbReference type="Ensembl" id="ENSCCRP00015043671.1"/>
    </source>
</evidence>
<keyword evidence="1" id="KW-0202">Cytokine</keyword>
<keyword evidence="2" id="KW-0732">Signal</keyword>
<evidence type="ECO:0000259" key="3">
    <source>
        <dbReference type="SMART" id="SM00199"/>
    </source>
</evidence>
<dbReference type="InterPro" id="IPR001811">
    <property type="entry name" value="Chemokine_IL8-like_dom"/>
</dbReference>
<dbReference type="Ensembl" id="ENSCCRT00015045145.1">
    <property type="protein sequence ID" value="ENSCCRP00015043671.1"/>
    <property type="gene ID" value="ENSCCRG00015018106.1"/>
</dbReference>
<proteinExistence type="predicted"/>
<dbReference type="GO" id="GO:0006955">
    <property type="term" value="P:immune response"/>
    <property type="evidence" value="ECO:0007669"/>
    <property type="project" value="InterPro"/>
</dbReference>
<feature type="signal peptide" evidence="2">
    <location>
        <begin position="1"/>
        <end position="24"/>
    </location>
</feature>
<protein>
    <submittedName>
        <fullName evidence="4">Chemokine (C-C motif) ligand 39, duplicate 1</fullName>
    </submittedName>
</protein>
<evidence type="ECO:0000313" key="5">
    <source>
        <dbReference type="Proteomes" id="UP000694700"/>
    </source>
</evidence>
<name>A0A8C1UZI9_CYPCA</name>
<reference evidence="4" key="1">
    <citation type="submission" date="2025-08" db="UniProtKB">
        <authorList>
            <consortium name="Ensembl"/>
        </authorList>
    </citation>
    <scope>IDENTIFICATION</scope>
</reference>